<dbReference type="InterPro" id="IPR014729">
    <property type="entry name" value="Rossmann-like_a/b/a_fold"/>
</dbReference>
<comment type="caution">
    <text evidence="10">The sequence shown here is derived from an EMBL/GenBank/DDBJ whole genome shotgun (WGS) entry which is preliminary data.</text>
</comment>
<keyword evidence="2 8" id="KW-0963">Cytoplasm</keyword>
<keyword evidence="11" id="KW-1185">Reference proteome</keyword>
<dbReference type="Pfam" id="PF01171">
    <property type="entry name" value="ATP_bind_3"/>
    <property type="match status" value="1"/>
</dbReference>
<comment type="subcellular location">
    <subcellularLocation>
        <location evidence="1 8">Cytoplasm</location>
    </subcellularLocation>
</comment>
<dbReference type="GO" id="GO:0032267">
    <property type="term" value="F:tRNA(Ile)-lysidine synthase activity"/>
    <property type="evidence" value="ECO:0007669"/>
    <property type="project" value="UniProtKB-EC"/>
</dbReference>
<comment type="function">
    <text evidence="8">Ligates lysine onto the cytidine present at position 34 of the AUA codon-specific tRNA(Ile) that contains the anticodon CAU, in an ATP-dependent manner. Cytidine is converted to lysidine, thus changing the amino acid specificity of the tRNA from methionine to isoleucine.</text>
</comment>
<keyword evidence="3 8" id="KW-0436">Ligase</keyword>
<keyword evidence="4 8" id="KW-0819">tRNA processing</keyword>
<comment type="domain">
    <text evidence="8">The N-terminal region contains the highly conserved SGGXDS motif, predicted to be a P-loop motif involved in ATP binding.</text>
</comment>
<dbReference type="AlphaFoldDB" id="A0A4Q2UR32"/>
<evidence type="ECO:0000256" key="7">
    <source>
        <dbReference type="ARBA" id="ARBA00048539"/>
    </source>
</evidence>
<dbReference type="NCBIfam" id="TIGR02433">
    <property type="entry name" value="lysidine_TilS_C"/>
    <property type="match status" value="1"/>
</dbReference>
<evidence type="ECO:0000256" key="4">
    <source>
        <dbReference type="ARBA" id="ARBA00022694"/>
    </source>
</evidence>
<gene>
    <name evidence="8 10" type="primary">tilS</name>
    <name evidence="10" type="ORF">EQG79_10485</name>
</gene>
<keyword evidence="5 8" id="KW-0547">Nucleotide-binding</keyword>
<dbReference type="Gene3D" id="3.40.50.620">
    <property type="entry name" value="HUPs"/>
    <property type="match status" value="1"/>
</dbReference>
<keyword evidence="6 8" id="KW-0067">ATP-binding</keyword>
<dbReference type="InterPro" id="IPR012094">
    <property type="entry name" value="tRNA_Ile_lys_synt"/>
</dbReference>
<dbReference type="CDD" id="cd01992">
    <property type="entry name" value="TilS_N"/>
    <property type="match status" value="1"/>
</dbReference>
<feature type="domain" description="Lysidine-tRNA(Ile) synthetase C-terminal" evidence="9">
    <location>
        <begin position="375"/>
        <end position="449"/>
    </location>
</feature>
<dbReference type="NCBIfam" id="TIGR02432">
    <property type="entry name" value="lysidine_TilS_N"/>
    <property type="match status" value="1"/>
</dbReference>
<comment type="catalytic activity">
    <reaction evidence="7 8">
        <text>cytidine(34) in tRNA(Ile2) + L-lysine + ATP = lysidine(34) in tRNA(Ile2) + AMP + diphosphate + H(+)</text>
        <dbReference type="Rhea" id="RHEA:43744"/>
        <dbReference type="Rhea" id="RHEA-COMP:10625"/>
        <dbReference type="Rhea" id="RHEA-COMP:10670"/>
        <dbReference type="ChEBI" id="CHEBI:15378"/>
        <dbReference type="ChEBI" id="CHEBI:30616"/>
        <dbReference type="ChEBI" id="CHEBI:32551"/>
        <dbReference type="ChEBI" id="CHEBI:33019"/>
        <dbReference type="ChEBI" id="CHEBI:82748"/>
        <dbReference type="ChEBI" id="CHEBI:83665"/>
        <dbReference type="ChEBI" id="CHEBI:456215"/>
        <dbReference type="EC" id="6.3.4.19"/>
    </reaction>
</comment>
<evidence type="ECO:0000256" key="6">
    <source>
        <dbReference type="ARBA" id="ARBA00022840"/>
    </source>
</evidence>
<evidence type="ECO:0000256" key="5">
    <source>
        <dbReference type="ARBA" id="ARBA00022741"/>
    </source>
</evidence>
<dbReference type="SUPFAM" id="SSF56037">
    <property type="entry name" value="PheT/TilS domain"/>
    <property type="match status" value="1"/>
</dbReference>
<dbReference type="PANTHER" id="PTHR43033">
    <property type="entry name" value="TRNA(ILE)-LYSIDINE SYNTHASE-RELATED"/>
    <property type="match status" value="1"/>
</dbReference>
<dbReference type="SMART" id="SM00977">
    <property type="entry name" value="TilS_C"/>
    <property type="match status" value="1"/>
</dbReference>
<dbReference type="PANTHER" id="PTHR43033:SF1">
    <property type="entry name" value="TRNA(ILE)-LYSIDINE SYNTHASE-RELATED"/>
    <property type="match status" value="1"/>
</dbReference>
<name>A0A4Q2UR32_9BACT</name>
<dbReference type="EC" id="6.3.4.19" evidence="8"/>
<evidence type="ECO:0000259" key="9">
    <source>
        <dbReference type="SMART" id="SM00977"/>
    </source>
</evidence>
<sequence length="452" mass="50624">MFRERFLKFINENKLIAPPNAVLLAVSGGLDSMVMAHLFHQSGLPFAVAHVNFGLRGAESDADAAFVENSAQAYGVPFHLTRVDTATIAAGRGMSIQMAARDLRYSWFTELVRQHGYTAVATAHHQNDVLETILLNLTRGTGLAGLRGILPRQGEVIRPLLFATRDELAAYAHEASTPYREDSSNADDKYARNRIRHRVVPVLTELNPALLTETLPRSLEKLRAADRLLEHQLAQSWQAVAEQQAGRIWLPAHKLIDVRESAFQLGEWLSSYGFRADQVNAMLACLSQATGQVFQSASHRVVHDRLASGQTGLSLEPLSQLDEYAIILHDWPVAPIEVAEQFELVVELVERTDGFSIPADPSVACLDADQLRFPLTVRPWHLGDRIQPLGMKGTKLISDLLNSNKLPRLERERIAVLVSDSEIAWVIGHRISHRFRITEQTRRIAQFNWRQK</sequence>
<dbReference type="GO" id="GO:0006400">
    <property type="term" value="P:tRNA modification"/>
    <property type="evidence" value="ECO:0007669"/>
    <property type="project" value="UniProtKB-UniRule"/>
</dbReference>
<dbReference type="Proteomes" id="UP000290407">
    <property type="component" value="Unassembled WGS sequence"/>
</dbReference>
<dbReference type="GO" id="GO:0005737">
    <property type="term" value="C:cytoplasm"/>
    <property type="evidence" value="ECO:0007669"/>
    <property type="project" value="UniProtKB-SubCell"/>
</dbReference>
<dbReference type="HAMAP" id="MF_01161">
    <property type="entry name" value="tRNA_Ile_lys_synt"/>
    <property type="match status" value="1"/>
</dbReference>
<comment type="similarity">
    <text evidence="8">Belongs to the tRNA(Ile)-lysidine synthase family.</text>
</comment>
<dbReference type="InterPro" id="IPR012795">
    <property type="entry name" value="tRNA_Ile_lys_synt_N"/>
</dbReference>
<reference evidence="10 11" key="1">
    <citation type="submission" date="2019-01" db="EMBL/GenBank/DDBJ databases">
        <title>Spirosoma flava sp. nov., a propanil-degrading bacterium isolated from herbicide-contaminated soil.</title>
        <authorList>
            <person name="Zhang L."/>
            <person name="Jiang J.-D."/>
        </authorList>
    </citation>
    <scope>NUCLEOTIDE SEQUENCE [LARGE SCALE GENOMIC DNA]</scope>
    <source>
        <strain evidence="10 11">TY50</strain>
    </source>
</reference>
<dbReference type="Pfam" id="PF11734">
    <property type="entry name" value="TilS_C"/>
    <property type="match status" value="1"/>
</dbReference>
<evidence type="ECO:0000256" key="1">
    <source>
        <dbReference type="ARBA" id="ARBA00004496"/>
    </source>
</evidence>
<evidence type="ECO:0000256" key="8">
    <source>
        <dbReference type="HAMAP-Rule" id="MF_01161"/>
    </source>
</evidence>
<dbReference type="SUPFAM" id="SSF52402">
    <property type="entry name" value="Adenine nucleotide alpha hydrolases-like"/>
    <property type="match status" value="1"/>
</dbReference>
<feature type="binding site" evidence="8">
    <location>
        <begin position="27"/>
        <end position="32"/>
    </location>
    <ligand>
        <name>ATP</name>
        <dbReference type="ChEBI" id="CHEBI:30616"/>
    </ligand>
</feature>
<protein>
    <recommendedName>
        <fullName evidence="8">tRNA(Ile)-lysidine synthase</fullName>
        <ecNumber evidence="8">6.3.4.19</ecNumber>
    </recommendedName>
    <alternativeName>
        <fullName evidence="8">tRNA(Ile)-2-lysyl-cytidine synthase</fullName>
    </alternativeName>
    <alternativeName>
        <fullName evidence="8">tRNA(Ile)-lysidine synthetase</fullName>
    </alternativeName>
</protein>
<dbReference type="RefSeq" id="WP_129601444.1">
    <property type="nucleotide sequence ID" value="NZ_SBLB01000002.1"/>
</dbReference>
<evidence type="ECO:0000313" key="10">
    <source>
        <dbReference type="EMBL" id="RYC70281.1"/>
    </source>
</evidence>
<dbReference type="GO" id="GO:0005524">
    <property type="term" value="F:ATP binding"/>
    <property type="evidence" value="ECO:0007669"/>
    <property type="project" value="UniProtKB-UniRule"/>
</dbReference>
<accession>A0A4Q2UR32</accession>
<proteinExistence type="inferred from homology"/>
<dbReference type="EMBL" id="SBLB01000002">
    <property type="protein sequence ID" value="RYC70281.1"/>
    <property type="molecule type" value="Genomic_DNA"/>
</dbReference>
<dbReference type="InterPro" id="IPR012796">
    <property type="entry name" value="Lysidine-tRNA-synth_C"/>
</dbReference>
<evidence type="ECO:0000313" key="11">
    <source>
        <dbReference type="Proteomes" id="UP000290407"/>
    </source>
</evidence>
<dbReference type="InterPro" id="IPR011063">
    <property type="entry name" value="TilS/TtcA_N"/>
</dbReference>
<evidence type="ECO:0000256" key="3">
    <source>
        <dbReference type="ARBA" id="ARBA00022598"/>
    </source>
</evidence>
<evidence type="ECO:0000256" key="2">
    <source>
        <dbReference type="ARBA" id="ARBA00022490"/>
    </source>
</evidence>
<organism evidence="10 11">
    <name type="scientific">Spirosoma sordidisoli</name>
    <dbReference type="NCBI Taxonomy" id="2502893"/>
    <lineage>
        <taxon>Bacteria</taxon>
        <taxon>Pseudomonadati</taxon>
        <taxon>Bacteroidota</taxon>
        <taxon>Cytophagia</taxon>
        <taxon>Cytophagales</taxon>
        <taxon>Cytophagaceae</taxon>
        <taxon>Spirosoma</taxon>
    </lineage>
</organism>